<keyword evidence="2" id="KW-0732">Signal</keyword>
<dbReference type="Pfam" id="PF17660">
    <property type="entry name" value="BTRD1"/>
    <property type="match status" value="3"/>
</dbReference>
<sequence>MYSSITGLLACCLSLCSVTQAVAIDNRAYGSASDIQSYYNVKGSDHAKRAKSLSADGYQIVSLSTYGSPPDVKYAAVWSQREGNPNPIEIIYGANKTAYDSWLDSWKAKGYVSTQVSATGPSGKAVFAGVMEKTTELANWIQVCDLTNPWGFENSTGGIDMAIKGFRMYGTPSDRRYCVLGHENVGNQQSTIFYTTSFYTADYPAVFQSETQKRFWRPSKLFISEDHIITPQFVDTDVGRWVAADDLTAAELAKEIKKQKQNGLVPIELQGGGDGKDARFTAIFAEHDVPSPRKWTAKGSVKGFKDNAAARTSIDGIMKTWMQKNGVRQAQVAVAQNGSIVAERSYTWAESNRAVVKPDDIFLLASLSKMFVHAAIYNLIEAGSLNYSTPVYPLLGYNPVDSRASDITVQHLLEHTGGYSRDQSGDPTLMFRDIAIAQSNGTRAADVRDLIEYMVARPLDFTPGEGYGYSNYGSTLLGYLASNVTNTPYLEFLKKKVLNGLNVQLYKTEASVHAKDRIVQESKYTGFDPVHPLSSEQVPGPHGGDGAIKEATLGAFSLAASASSIAKFIGTHAVYGEGGRSQGWRDGSLVGARAFSESRSNNLDWALTMNTREYGDEQEFSDLVFNNMPSFLDEVQLA</sequence>
<dbReference type="PANTHER" id="PTHR46825">
    <property type="entry name" value="D-ALANYL-D-ALANINE-CARBOXYPEPTIDASE/ENDOPEPTIDASE AMPH"/>
    <property type="match status" value="1"/>
</dbReference>
<name>A0A9P9JBE1_9HYPO</name>
<feature type="domain" description="Beta-lactamase-related" evidence="3">
    <location>
        <begin position="315"/>
        <end position="579"/>
    </location>
</feature>
<evidence type="ECO:0000313" key="4">
    <source>
        <dbReference type="EMBL" id="KAH7153355.1"/>
    </source>
</evidence>
<evidence type="ECO:0000313" key="5">
    <source>
        <dbReference type="Proteomes" id="UP000738349"/>
    </source>
</evidence>
<feature type="chain" id="PRO_5040232103" evidence="2">
    <location>
        <begin position="22"/>
        <end position="638"/>
    </location>
</feature>
<accession>A0A9P9JBE1</accession>
<dbReference type="SUPFAM" id="SSF56601">
    <property type="entry name" value="beta-lactamase/transpeptidase-like"/>
    <property type="match status" value="1"/>
</dbReference>
<dbReference type="Gene3D" id="3.40.710.10">
    <property type="entry name" value="DD-peptidase/beta-lactamase superfamily"/>
    <property type="match status" value="1"/>
</dbReference>
<evidence type="ECO:0000259" key="3">
    <source>
        <dbReference type="Pfam" id="PF00144"/>
    </source>
</evidence>
<organism evidence="4 5">
    <name type="scientific">Dactylonectria macrodidyma</name>
    <dbReference type="NCBI Taxonomy" id="307937"/>
    <lineage>
        <taxon>Eukaryota</taxon>
        <taxon>Fungi</taxon>
        <taxon>Dikarya</taxon>
        <taxon>Ascomycota</taxon>
        <taxon>Pezizomycotina</taxon>
        <taxon>Sordariomycetes</taxon>
        <taxon>Hypocreomycetidae</taxon>
        <taxon>Hypocreales</taxon>
        <taxon>Nectriaceae</taxon>
        <taxon>Dactylonectria</taxon>
    </lineage>
</organism>
<dbReference type="InterPro" id="IPR049511">
    <property type="entry name" value="PGH-like_rpt"/>
</dbReference>
<dbReference type="Proteomes" id="UP000738349">
    <property type="component" value="Unassembled WGS sequence"/>
</dbReference>
<evidence type="ECO:0000256" key="2">
    <source>
        <dbReference type="SAM" id="SignalP"/>
    </source>
</evidence>
<evidence type="ECO:0000256" key="1">
    <source>
        <dbReference type="ARBA" id="ARBA00038215"/>
    </source>
</evidence>
<comment type="similarity">
    <text evidence="1">Belongs to the peptidase S12 family.</text>
</comment>
<feature type="signal peptide" evidence="2">
    <location>
        <begin position="1"/>
        <end position="21"/>
    </location>
</feature>
<proteinExistence type="inferred from homology"/>
<reference evidence="4" key="1">
    <citation type="journal article" date="2021" name="Nat. Commun.">
        <title>Genetic determinants of endophytism in the Arabidopsis root mycobiome.</title>
        <authorList>
            <person name="Mesny F."/>
            <person name="Miyauchi S."/>
            <person name="Thiergart T."/>
            <person name="Pickel B."/>
            <person name="Atanasova L."/>
            <person name="Karlsson M."/>
            <person name="Huettel B."/>
            <person name="Barry K.W."/>
            <person name="Haridas S."/>
            <person name="Chen C."/>
            <person name="Bauer D."/>
            <person name="Andreopoulos W."/>
            <person name="Pangilinan J."/>
            <person name="LaButti K."/>
            <person name="Riley R."/>
            <person name="Lipzen A."/>
            <person name="Clum A."/>
            <person name="Drula E."/>
            <person name="Henrissat B."/>
            <person name="Kohler A."/>
            <person name="Grigoriev I.V."/>
            <person name="Martin F.M."/>
            <person name="Hacquard S."/>
        </authorList>
    </citation>
    <scope>NUCLEOTIDE SEQUENCE</scope>
    <source>
        <strain evidence="4">MPI-CAGE-AT-0147</strain>
    </source>
</reference>
<dbReference type="PANTHER" id="PTHR46825:SF9">
    <property type="entry name" value="BETA-LACTAMASE-RELATED DOMAIN-CONTAINING PROTEIN"/>
    <property type="match status" value="1"/>
</dbReference>
<dbReference type="EMBL" id="JAGMUV010000006">
    <property type="protein sequence ID" value="KAH7153355.1"/>
    <property type="molecule type" value="Genomic_DNA"/>
</dbReference>
<dbReference type="InterPro" id="IPR001466">
    <property type="entry name" value="Beta-lactam-related"/>
</dbReference>
<protein>
    <submittedName>
        <fullName evidence="4">Beta-lactamase/transpeptidase-like protein</fullName>
    </submittedName>
</protein>
<dbReference type="InterPro" id="IPR050491">
    <property type="entry name" value="AmpC-like"/>
</dbReference>
<comment type="caution">
    <text evidence="4">The sequence shown here is derived from an EMBL/GenBank/DDBJ whole genome shotgun (WGS) entry which is preliminary data.</text>
</comment>
<dbReference type="Pfam" id="PF00144">
    <property type="entry name" value="Beta-lactamase"/>
    <property type="match status" value="1"/>
</dbReference>
<dbReference type="AlphaFoldDB" id="A0A9P9JBE1"/>
<dbReference type="OrthoDB" id="5946976at2759"/>
<gene>
    <name evidence="4" type="ORF">EDB81DRAFT_687498</name>
</gene>
<dbReference type="InterPro" id="IPR012338">
    <property type="entry name" value="Beta-lactam/transpept-like"/>
</dbReference>
<keyword evidence="5" id="KW-1185">Reference proteome</keyword>